<proteinExistence type="predicted"/>
<name>A0ABW5Z5D3_9FLAO</name>
<keyword evidence="1" id="KW-1277">Toxin-antitoxin system</keyword>
<gene>
    <name evidence="2" type="ORF">ACFSX9_03820</name>
</gene>
<dbReference type="Pfam" id="PF05016">
    <property type="entry name" value="ParE_toxin"/>
    <property type="match status" value="1"/>
</dbReference>
<dbReference type="InterPro" id="IPR007712">
    <property type="entry name" value="RelE/ParE_toxin"/>
</dbReference>
<dbReference type="Proteomes" id="UP001597549">
    <property type="component" value="Unassembled WGS sequence"/>
</dbReference>
<dbReference type="RefSeq" id="WP_379804665.1">
    <property type="nucleotide sequence ID" value="NZ_JBHUOL010000006.1"/>
</dbReference>
<organism evidence="2 3">
    <name type="scientific">Flavobacterium ardleyense</name>
    <dbReference type="NCBI Taxonomy" id="2038737"/>
    <lineage>
        <taxon>Bacteria</taxon>
        <taxon>Pseudomonadati</taxon>
        <taxon>Bacteroidota</taxon>
        <taxon>Flavobacteriia</taxon>
        <taxon>Flavobacteriales</taxon>
        <taxon>Flavobacteriaceae</taxon>
        <taxon>Flavobacterium</taxon>
    </lineage>
</organism>
<accession>A0ABW5Z5D3</accession>
<dbReference type="EMBL" id="JBHUOL010000006">
    <property type="protein sequence ID" value="MFD2907857.1"/>
    <property type="molecule type" value="Genomic_DNA"/>
</dbReference>
<comment type="caution">
    <text evidence="2">The sequence shown here is derived from an EMBL/GenBank/DDBJ whole genome shotgun (WGS) entry which is preliminary data.</text>
</comment>
<sequence>MYNYIYENSPQNAEKVVATLLDLGDGLTTFPERNPKEPLFNDDTIRYFSKWNFKVVYRIEQNRIIIINIYSTKMNW</sequence>
<keyword evidence="3" id="KW-1185">Reference proteome</keyword>
<reference evidence="3" key="1">
    <citation type="journal article" date="2019" name="Int. J. Syst. Evol. Microbiol.">
        <title>The Global Catalogue of Microorganisms (GCM) 10K type strain sequencing project: providing services to taxonomists for standard genome sequencing and annotation.</title>
        <authorList>
            <consortium name="The Broad Institute Genomics Platform"/>
            <consortium name="The Broad Institute Genome Sequencing Center for Infectious Disease"/>
            <person name="Wu L."/>
            <person name="Ma J."/>
        </authorList>
    </citation>
    <scope>NUCLEOTIDE SEQUENCE [LARGE SCALE GENOMIC DNA]</scope>
    <source>
        <strain evidence="3">KCTC 52644</strain>
    </source>
</reference>
<evidence type="ECO:0000313" key="2">
    <source>
        <dbReference type="EMBL" id="MFD2907857.1"/>
    </source>
</evidence>
<dbReference type="InterPro" id="IPR035093">
    <property type="entry name" value="RelE/ParE_toxin_dom_sf"/>
</dbReference>
<protein>
    <submittedName>
        <fullName evidence="2">Type II toxin-antitoxin system RelE/ParE family toxin</fullName>
    </submittedName>
</protein>
<evidence type="ECO:0000313" key="3">
    <source>
        <dbReference type="Proteomes" id="UP001597549"/>
    </source>
</evidence>
<evidence type="ECO:0000256" key="1">
    <source>
        <dbReference type="ARBA" id="ARBA00022649"/>
    </source>
</evidence>
<dbReference type="Gene3D" id="3.30.2310.20">
    <property type="entry name" value="RelE-like"/>
    <property type="match status" value="1"/>
</dbReference>